<dbReference type="InterPro" id="IPR056276">
    <property type="entry name" value="AtC3H46-like_PABC-like"/>
</dbReference>
<dbReference type="Pfam" id="PF00076">
    <property type="entry name" value="RRM_1"/>
    <property type="match status" value="1"/>
</dbReference>
<dbReference type="GO" id="GO:0003723">
    <property type="term" value="F:RNA binding"/>
    <property type="evidence" value="ECO:0007669"/>
    <property type="project" value="UniProtKB-UniRule"/>
</dbReference>
<feature type="compositionally biased region" description="Basic and acidic residues" evidence="8">
    <location>
        <begin position="443"/>
        <end position="458"/>
    </location>
</feature>
<sequence>MDGYEATRIVFSRIQNLDPDNASKIMGVLLLQDHGEKEMIRLAFGPEALVHSVIVKARKELGLPSNSPPTPSTPPSPSPFLFRQNSTSSRLSGISLPPALTIPNPSSAASASWPTVSELQAPDDLMSPNHMVVGSSTSSSSMPFYGNGGSDPIDDFQLQDQLSFLNDGSPTSAALGHKNNPDLFYPSHSDLSSSPTSAADPSLFPSYGWGGSLHRRSCSVNDACLGSEDPNSGLGWKPCLYFARGYCKNGTSCRFLHGGLGDADASAMVGSPSKIEMMEQCHELLRSKSAQQQRLAAASQLMASSSFPYSPKCMNLLLQQQQQNDTQRAAAAALMMSEDLHKFGRSRLERNDFSLNSPGMVNPASRQIYLTFPADSTFREEDVSNYFSIYGPVQDVRIPYQQKRMFGFVTFVYPETVKLILSKGNPHFVCDARVLVKPYKEKGKVPDKKQQQQVDRGDFSPCGTPTGLDARDQYDLQLGSRMFYNTQDMLWRRKLEEQADLQQALELQSRRLMGLQLLDIKKHHQRALSAGSPIPSPTHSPNMFNQNLVLPPFHISSEAQEENGSSSAAASTAPVSAGQQQPVNVSVGKEMMVNGENGYNESNGKQSSSHEDRDLQECLEHNLPDSPFASPTKAAGDFMAPFSNGPNEAIDADASAASANSKFGTRTLLPAASTLDMGTFKSYNCQIPRFSSGHGTIGMFAGTGGPIGI</sequence>
<dbReference type="InterPro" id="IPR034365">
    <property type="entry name" value="AtC3H46-like_RRM"/>
</dbReference>
<evidence type="ECO:0000256" key="6">
    <source>
        <dbReference type="PROSITE-ProRule" id="PRU00176"/>
    </source>
</evidence>
<feature type="compositionally biased region" description="Polar residues" evidence="8">
    <location>
        <begin position="537"/>
        <end position="547"/>
    </location>
</feature>
<dbReference type="EMBL" id="JBGMDY010000007">
    <property type="protein sequence ID" value="KAL2329307.1"/>
    <property type="molecule type" value="Genomic_DNA"/>
</dbReference>
<evidence type="ECO:0000256" key="3">
    <source>
        <dbReference type="ARBA" id="ARBA00022833"/>
    </source>
</evidence>
<keyword evidence="1 7" id="KW-0479">Metal-binding</keyword>
<dbReference type="Pfam" id="PF23182">
    <property type="entry name" value="PABC_AtC3H46"/>
    <property type="match status" value="1"/>
</dbReference>
<feature type="region of interest" description="Disordered" evidence="8">
    <location>
        <begin position="558"/>
        <end position="581"/>
    </location>
</feature>
<dbReference type="AlphaFoldDB" id="A0ABD1M0I7"/>
<accession>A0ABD1M0I7</accession>
<dbReference type="SMART" id="SM00360">
    <property type="entry name" value="RRM"/>
    <property type="match status" value="1"/>
</dbReference>
<feature type="domain" description="RRM" evidence="9">
    <location>
        <begin position="366"/>
        <end position="442"/>
    </location>
</feature>
<dbReference type="InterPro" id="IPR035979">
    <property type="entry name" value="RBD_domain_sf"/>
</dbReference>
<feature type="compositionally biased region" description="Pro residues" evidence="8">
    <location>
        <begin position="66"/>
        <end position="78"/>
    </location>
</feature>
<evidence type="ECO:0000256" key="4">
    <source>
        <dbReference type="ARBA" id="ARBA00022884"/>
    </source>
</evidence>
<gene>
    <name evidence="11" type="ORF">Fmac_022734</name>
</gene>
<dbReference type="PANTHER" id="PTHR24009">
    <property type="entry name" value="RNA-BINDING (RRM/RBD/RNP MOTIFS)"/>
    <property type="match status" value="1"/>
</dbReference>
<feature type="zinc finger region" description="C3H1-type" evidence="7">
    <location>
        <begin position="233"/>
        <end position="260"/>
    </location>
</feature>
<keyword evidence="5" id="KW-0238">DNA-binding</keyword>
<dbReference type="SUPFAM" id="SSF54928">
    <property type="entry name" value="RNA-binding domain, RBD"/>
    <property type="match status" value="1"/>
</dbReference>
<dbReference type="Proteomes" id="UP001603857">
    <property type="component" value="Unassembled WGS sequence"/>
</dbReference>
<keyword evidence="12" id="KW-1185">Reference proteome</keyword>
<evidence type="ECO:0008006" key="13">
    <source>
        <dbReference type="Google" id="ProtNLM"/>
    </source>
</evidence>
<feature type="compositionally biased region" description="Polar residues" evidence="8">
    <location>
        <begin position="83"/>
        <end position="92"/>
    </location>
</feature>
<evidence type="ECO:0000256" key="8">
    <source>
        <dbReference type="SAM" id="MobiDB-lite"/>
    </source>
</evidence>
<dbReference type="GO" id="GO:0003677">
    <property type="term" value="F:DNA binding"/>
    <property type="evidence" value="ECO:0007669"/>
    <property type="project" value="UniProtKB-KW"/>
</dbReference>
<dbReference type="InterPro" id="IPR000571">
    <property type="entry name" value="Znf_CCCH"/>
</dbReference>
<dbReference type="InterPro" id="IPR000504">
    <property type="entry name" value="RRM_dom"/>
</dbReference>
<feature type="region of interest" description="Disordered" evidence="8">
    <location>
        <begin position="61"/>
        <end position="99"/>
    </location>
</feature>
<dbReference type="PROSITE" id="PS50103">
    <property type="entry name" value="ZF_C3H1"/>
    <property type="match status" value="1"/>
</dbReference>
<dbReference type="PANTHER" id="PTHR24009:SF3">
    <property type="entry name" value="RNA-BINDING (RRM_RBD_RNP MOTIFS) FAMILY PROTEIN-RELATED"/>
    <property type="match status" value="1"/>
</dbReference>
<dbReference type="InterPro" id="IPR012677">
    <property type="entry name" value="Nucleotide-bd_a/b_plait_sf"/>
</dbReference>
<dbReference type="CDD" id="cd12458">
    <property type="entry name" value="RRM_AtC3H46_like"/>
    <property type="match status" value="1"/>
</dbReference>
<feature type="compositionally biased region" description="Low complexity" evidence="8">
    <location>
        <begin position="558"/>
        <end position="577"/>
    </location>
</feature>
<feature type="region of interest" description="Disordered" evidence="8">
    <location>
        <begin position="528"/>
        <end position="547"/>
    </location>
</feature>
<evidence type="ECO:0000256" key="7">
    <source>
        <dbReference type="PROSITE-ProRule" id="PRU00723"/>
    </source>
</evidence>
<keyword evidence="3 7" id="KW-0862">Zinc</keyword>
<evidence type="ECO:0000256" key="2">
    <source>
        <dbReference type="ARBA" id="ARBA00022771"/>
    </source>
</evidence>
<dbReference type="Gene3D" id="4.10.1000.10">
    <property type="entry name" value="Zinc finger, CCCH-type"/>
    <property type="match status" value="1"/>
</dbReference>
<dbReference type="SUPFAM" id="SSF90229">
    <property type="entry name" value="CCCH zinc finger"/>
    <property type="match status" value="1"/>
</dbReference>
<protein>
    <recommendedName>
        <fullName evidence="13">Zinc finger CCCH domain-containing protein 53</fullName>
    </recommendedName>
</protein>
<comment type="caution">
    <text evidence="11">The sequence shown here is derived from an EMBL/GenBank/DDBJ whole genome shotgun (WGS) entry which is preliminary data.</text>
</comment>
<dbReference type="GO" id="GO:0008270">
    <property type="term" value="F:zinc ion binding"/>
    <property type="evidence" value="ECO:0007669"/>
    <property type="project" value="UniProtKB-KW"/>
</dbReference>
<dbReference type="PROSITE" id="PS50102">
    <property type="entry name" value="RRM"/>
    <property type="match status" value="1"/>
</dbReference>
<feature type="domain" description="C3H1-type" evidence="10">
    <location>
        <begin position="233"/>
        <end position="260"/>
    </location>
</feature>
<dbReference type="Pfam" id="PF00642">
    <property type="entry name" value="zf-CCCH"/>
    <property type="match status" value="1"/>
</dbReference>
<evidence type="ECO:0000259" key="9">
    <source>
        <dbReference type="PROSITE" id="PS50102"/>
    </source>
</evidence>
<evidence type="ECO:0000256" key="5">
    <source>
        <dbReference type="ARBA" id="ARBA00023125"/>
    </source>
</evidence>
<evidence type="ECO:0000259" key="10">
    <source>
        <dbReference type="PROSITE" id="PS50103"/>
    </source>
</evidence>
<feature type="compositionally biased region" description="Polar residues" evidence="8">
    <location>
        <begin position="597"/>
        <end position="607"/>
    </location>
</feature>
<dbReference type="SMART" id="SM00356">
    <property type="entry name" value="ZnF_C3H1"/>
    <property type="match status" value="1"/>
</dbReference>
<dbReference type="FunFam" id="3.30.70.330:FF:000678">
    <property type="entry name" value="zinc finger CCCH domain-containing protein 53-like isoform X2"/>
    <property type="match status" value="1"/>
</dbReference>
<dbReference type="InterPro" id="IPR036855">
    <property type="entry name" value="Znf_CCCH_sf"/>
</dbReference>
<proteinExistence type="predicted"/>
<evidence type="ECO:0000313" key="12">
    <source>
        <dbReference type="Proteomes" id="UP001603857"/>
    </source>
</evidence>
<feature type="region of interest" description="Disordered" evidence="8">
    <location>
        <begin position="443"/>
        <end position="470"/>
    </location>
</feature>
<feature type="region of interest" description="Disordered" evidence="8">
    <location>
        <begin position="594"/>
        <end position="614"/>
    </location>
</feature>
<keyword evidence="2 7" id="KW-0863">Zinc-finger</keyword>
<evidence type="ECO:0000256" key="1">
    <source>
        <dbReference type="ARBA" id="ARBA00022723"/>
    </source>
</evidence>
<name>A0ABD1M0I7_9FABA</name>
<reference evidence="11 12" key="1">
    <citation type="submission" date="2024-08" db="EMBL/GenBank/DDBJ databases">
        <title>Insights into the chromosomal genome structure of Flemingia macrophylla.</title>
        <authorList>
            <person name="Ding Y."/>
            <person name="Zhao Y."/>
            <person name="Bi W."/>
            <person name="Wu M."/>
            <person name="Zhao G."/>
            <person name="Gong Y."/>
            <person name="Li W."/>
            <person name="Zhang P."/>
        </authorList>
    </citation>
    <scope>NUCLEOTIDE SEQUENCE [LARGE SCALE GENOMIC DNA]</scope>
    <source>
        <strain evidence="11">DYQJB</strain>
        <tissue evidence="11">Leaf</tissue>
    </source>
</reference>
<dbReference type="Gene3D" id="3.30.70.330">
    <property type="match status" value="1"/>
</dbReference>
<keyword evidence="4 6" id="KW-0694">RNA-binding</keyword>
<evidence type="ECO:0000313" key="11">
    <source>
        <dbReference type="EMBL" id="KAL2329307.1"/>
    </source>
</evidence>
<feature type="region of interest" description="Disordered" evidence="8">
    <location>
        <begin position="120"/>
        <end position="140"/>
    </location>
</feature>
<organism evidence="11 12">
    <name type="scientific">Flemingia macrophylla</name>
    <dbReference type="NCBI Taxonomy" id="520843"/>
    <lineage>
        <taxon>Eukaryota</taxon>
        <taxon>Viridiplantae</taxon>
        <taxon>Streptophyta</taxon>
        <taxon>Embryophyta</taxon>
        <taxon>Tracheophyta</taxon>
        <taxon>Spermatophyta</taxon>
        <taxon>Magnoliopsida</taxon>
        <taxon>eudicotyledons</taxon>
        <taxon>Gunneridae</taxon>
        <taxon>Pentapetalae</taxon>
        <taxon>rosids</taxon>
        <taxon>fabids</taxon>
        <taxon>Fabales</taxon>
        <taxon>Fabaceae</taxon>
        <taxon>Papilionoideae</taxon>
        <taxon>50 kb inversion clade</taxon>
        <taxon>NPAAA clade</taxon>
        <taxon>indigoferoid/millettioid clade</taxon>
        <taxon>Phaseoleae</taxon>
        <taxon>Flemingia</taxon>
    </lineage>
</organism>